<reference evidence="7" key="1">
    <citation type="submission" date="2021-04" db="EMBL/GenBank/DDBJ databases">
        <title>Genome seq and assembly of Bacillus sp.</title>
        <authorList>
            <person name="Chhetri G."/>
        </authorList>
    </citation>
    <scope>NUCLEOTIDE SEQUENCE</scope>
    <source>
        <strain evidence="7">RG28</strain>
    </source>
</reference>
<dbReference type="InterPro" id="IPR002104">
    <property type="entry name" value="Integrase_catalytic"/>
</dbReference>
<name>A0A940SII3_9BACI</name>
<dbReference type="SUPFAM" id="SSF47823">
    <property type="entry name" value="lambda integrase-like, N-terminal domain"/>
    <property type="match status" value="1"/>
</dbReference>
<organism evidence="7 8">
    <name type="scientific">Gottfriedia endophytica</name>
    <dbReference type="NCBI Taxonomy" id="2820819"/>
    <lineage>
        <taxon>Bacteria</taxon>
        <taxon>Bacillati</taxon>
        <taxon>Bacillota</taxon>
        <taxon>Bacilli</taxon>
        <taxon>Bacillales</taxon>
        <taxon>Bacillaceae</taxon>
        <taxon>Gottfriedia</taxon>
    </lineage>
</organism>
<dbReference type="InterPro" id="IPR044068">
    <property type="entry name" value="CB"/>
</dbReference>
<evidence type="ECO:0000256" key="1">
    <source>
        <dbReference type="ARBA" id="ARBA00022908"/>
    </source>
</evidence>
<dbReference type="Gene3D" id="1.10.443.10">
    <property type="entry name" value="Intergrase catalytic core"/>
    <property type="match status" value="1"/>
</dbReference>
<proteinExistence type="predicted"/>
<protein>
    <submittedName>
        <fullName evidence="7">Site-specific integrase</fullName>
    </submittedName>
</protein>
<evidence type="ECO:0000256" key="4">
    <source>
        <dbReference type="PROSITE-ProRule" id="PRU01248"/>
    </source>
</evidence>
<evidence type="ECO:0000259" key="6">
    <source>
        <dbReference type="PROSITE" id="PS51900"/>
    </source>
</evidence>
<keyword evidence="2 4" id="KW-0238">DNA-binding</keyword>
<dbReference type="InterPro" id="IPR010998">
    <property type="entry name" value="Integrase_recombinase_N"/>
</dbReference>
<dbReference type="RefSeq" id="WP_209407675.1">
    <property type="nucleotide sequence ID" value="NZ_JAGIYQ010000025.1"/>
</dbReference>
<dbReference type="AlphaFoldDB" id="A0A940SII3"/>
<keyword evidence="3" id="KW-0233">DNA recombination</keyword>
<dbReference type="Pfam" id="PF02899">
    <property type="entry name" value="Phage_int_SAM_1"/>
    <property type="match status" value="1"/>
</dbReference>
<dbReference type="PROSITE" id="PS51898">
    <property type="entry name" value="TYR_RECOMBINASE"/>
    <property type="match status" value="1"/>
</dbReference>
<dbReference type="GO" id="GO:0003677">
    <property type="term" value="F:DNA binding"/>
    <property type="evidence" value="ECO:0007669"/>
    <property type="project" value="UniProtKB-UniRule"/>
</dbReference>
<evidence type="ECO:0000313" key="7">
    <source>
        <dbReference type="EMBL" id="MBP0727337.1"/>
    </source>
</evidence>
<dbReference type="InterPro" id="IPR004107">
    <property type="entry name" value="Integrase_SAM-like_N"/>
</dbReference>
<dbReference type="CDD" id="cd00397">
    <property type="entry name" value="DNA_BRE_C"/>
    <property type="match status" value="1"/>
</dbReference>
<dbReference type="GO" id="GO:0006310">
    <property type="term" value="P:DNA recombination"/>
    <property type="evidence" value="ECO:0007669"/>
    <property type="project" value="UniProtKB-KW"/>
</dbReference>
<dbReference type="Gene3D" id="1.10.150.130">
    <property type="match status" value="1"/>
</dbReference>
<feature type="domain" description="Tyr recombinase" evidence="5">
    <location>
        <begin position="122"/>
        <end position="326"/>
    </location>
</feature>
<sequence length="326" mass="38768">MLTKLQSHEMNDTILQFASFLHHKGRKQSTIKRYAYDLEDCFRYFLKCGKEITSPLWNSFTIKDFNEYFQYLVEEKGYNEKTLHRIVVVLNQFYKYLQSEKAEIENYIPNTAYKIAPSRSLSSDDFISEAEEDSLLITLQSFKNLSEKQLKARPFLKTRNEIMVKLMLNYGLSLREVIDLTMKDVHFATDQLTIHNKYGSKRTITLEKKDRILLYEYFQTIPEPVRPHYHSNHPLFVAFDFNRMTFHWVYEDDSPKALTEIAFQKMLRLEVERADLRKGICSQHLRNTFILRKVRENLPIEEILKVVGLKTAVTLKRYIQYAENLS</sequence>
<dbReference type="SUPFAM" id="SSF56349">
    <property type="entry name" value="DNA breaking-rejoining enzymes"/>
    <property type="match status" value="1"/>
</dbReference>
<evidence type="ECO:0000256" key="2">
    <source>
        <dbReference type="ARBA" id="ARBA00023125"/>
    </source>
</evidence>
<accession>A0A940SII3</accession>
<evidence type="ECO:0000259" key="5">
    <source>
        <dbReference type="PROSITE" id="PS51898"/>
    </source>
</evidence>
<comment type="caution">
    <text evidence="7">The sequence shown here is derived from an EMBL/GenBank/DDBJ whole genome shotgun (WGS) entry which is preliminary data.</text>
</comment>
<feature type="domain" description="Core-binding (CB)" evidence="6">
    <location>
        <begin position="8"/>
        <end position="98"/>
    </location>
</feature>
<dbReference type="InterPro" id="IPR011010">
    <property type="entry name" value="DNA_brk_join_enz"/>
</dbReference>
<dbReference type="GO" id="GO:0015074">
    <property type="term" value="P:DNA integration"/>
    <property type="evidence" value="ECO:0007669"/>
    <property type="project" value="UniProtKB-KW"/>
</dbReference>
<gene>
    <name evidence="7" type="ORF">J5Y03_19540</name>
</gene>
<evidence type="ECO:0000256" key="3">
    <source>
        <dbReference type="ARBA" id="ARBA00023172"/>
    </source>
</evidence>
<evidence type="ECO:0000313" key="8">
    <source>
        <dbReference type="Proteomes" id="UP000682134"/>
    </source>
</evidence>
<dbReference type="EMBL" id="JAGIYQ010000025">
    <property type="protein sequence ID" value="MBP0727337.1"/>
    <property type="molecule type" value="Genomic_DNA"/>
</dbReference>
<keyword evidence="1" id="KW-0229">DNA integration</keyword>
<dbReference type="Proteomes" id="UP000682134">
    <property type="component" value="Unassembled WGS sequence"/>
</dbReference>
<dbReference type="InterPro" id="IPR013762">
    <property type="entry name" value="Integrase-like_cat_sf"/>
</dbReference>
<dbReference type="PROSITE" id="PS51900">
    <property type="entry name" value="CB"/>
    <property type="match status" value="1"/>
</dbReference>
<dbReference type="Pfam" id="PF00589">
    <property type="entry name" value="Phage_integrase"/>
    <property type="match status" value="1"/>
</dbReference>
<keyword evidence="8" id="KW-1185">Reference proteome</keyword>